<name>A0ABR4BP79_9LECA</name>
<dbReference type="CDD" id="cd11063">
    <property type="entry name" value="CYP52"/>
    <property type="match status" value="1"/>
</dbReference>
<dbReference type="Gene3D" id="1.10.630.10">
    <property type="entry name" value="Cytochrome P450"/>
    <property type="match status" value="1"/>
</dbReference>
<dbReference type="InterPro" id="IPR001128">
    <property type="entry name" value="Cyt_P450"/>
</dbReference>
<dbReference type="InterPro" id="IPR036396">
    <property type="entry name" value="Cyt_P450_sf"/>
</dbReference>
<accession>A0ABR4BP79</accession>
<dbReference type="InterPro" id="IPR002974">
    <property type="entry name" value="Cyt_P450_E_CYP52_ascomycetes"/>
</dbReference>
<dbReference type="PRINTS" id="PR01239">
    <property type="entry name" value="EP450IICYP52"/>
</dbReference>
<protein>
    <recommendedName>
        <fullName evidence="10">Cytochrome P450</fullName>
    </recommendedName>
</protein>
<evidence type="ECO:0000256" key="2">
    <source>
        <dbReference type="ARBA" id="ARBA00010617"/>
    </source>
</evidence>
<dbReference type="PRINTS" id="PR00464">
    <property type="entry name" value="EP450II"/>
</dbReference>
<dbReference type="PANTHER" id="PTHR24287:SF17">
    <property type="entry name" value="P450, PUTATIVE (EUROFUNG)-RELATED"/>
    <property type="match status" value="1"/>
</dbReference>
<keyword evidence="6" id="KW-0408">Iron</keyword>
<evidence type="ECO:0000256" key="1">
    <source>
        <dbReference type="ARBA" id="ARBA00001971"/>
    </source>
</evidence>
<sequence>MSNYPAITLFVILALGFYSIPAIRRYIVRLKTIREHGCQPPRSLPQKDPIFGLDVAFRMFKSYGEGQRSAKFKEQHETFGSTFQSVALGKTRIFTINPDNLRAIFSTDFKDWGVQPLRLPPWEPFLGKGVMDTDGAFWRHSRDMVQPLFKKEQISDLASFDVHVTRLLELIPKDGYTVDLQPLFARLILDFTTEFLFGESVECLTSSPDKDAMVFLEAFHYGQAGIGKRTQLPYWTVFTRDKKFWQASKIVRDFVDGYIDRAVLRCDSKSPEKRRKYILADELVRTTKDKGDIRNQLLNTFLAAHDTTAVLMTNVFFNLARNPEVYNKLRKEVLQIDPKEASFDELKSLPYLRNVVTETSRLTPVVGQSARIALQNTILPSGGAPSGKSPIYVHKGTSVQFNFFALHRRPKVYGQDAGTFRPERWDTLQVGSWDFLPFIGGPRVCPAQQMALMQVRFTVSRVVQNFRSIENRDPVLEFVEQYKITSDSKNGCKVALIPA</sequence>
<comment type="similarity">
    <text evidence="2">Belongs to the cytochrome P450 family.</text>
</comment>
<keyword evidence="3" id="KW-0349">Heme</keyword>
<evidence type="ECO:0008006" key="10">
    <source>
        <dbReference type="Google" id="ProtNLM"/>
    </source>
</evidence>
<keyword evidence="9" id="KW-1185">Reference proteome</keyword>
<evidence type="ECO:0000256" key="7">
    <source>
        <dbReference type="ARBA" id="ARBA00023033"/>
    </source>
</evidence>
<reference evidence="8 9" key="1">
    <citation type="submission" date="2024-09" db="EMBL/GenBank/DDBJ databases">
        <title>Rethinking Asexuality: The Enigmatic Case of Functional Sexual Genes in Lepraria (Stereocaulaceae).</title>
        <authorList>
            <person name="Doellman M."/>
            <person name="Sun Y."/>
            <person name="Barcenas-Pena A."/>
            <person name="Lumbsch H.T."/>
            <person name="Grewe F."/>
        </authorList>
    </citation>
    <scope>NUCLEOTIDE SEQUENCE [LARGE SCALE GENOMIC DNA]</scope>
    <source>
        <strain evidence="8 9">Grewe 0041</strain>
    </source>
</reference>
<evidence type="ECO:0000313" key="8">
    <source>
        <dbReference type="EMBL" id="KAL2059538.1"/>
    </source>
</evidence>
<organism evidence="8 9">
    <name type="scientific">Lepraria finkii</name>
    <dbReference type="NCBI Taxonomy" id="1340010"/>
    <lineage>
        <taxon>Eukaryota</taxon>
        <taxon>Fungi</taxon>
        <taxon>Dikarya</taxon>
        <taxon>Ascomycota</taxon>
        <taxon>Pezizomycotina</taxon>
        <taxon>Lecanoromycetes</taxon>
        <taxon>OSLEUM clade</taxon>
        <taxon>Lecanoromycetidae</taxon>
        <taxon>Lecanorales</taxon>
        <taxon>Lecanorineae</taxon>
        <taxon>Stereocaulaceae</taxon>
        <taxon>Lepraria</taxon>
    </lineage>
</organism>
<dbReference type="PANTHER" id="PTHR24287">
    <property type="entry name" value="P450, PUTATIVE (EUROFUNG)-RELATED"/>
    <property type="match status" value="1"/>
</dbReference>
<evidence type="ECO:0000256" key="3">
    <source>
        <dbReference type="ARBA" id="ARBA00022617"/>
    </source>
</evidence>
<comment type="cofactor">
    <cofactor evidence="1">
        <name>heme</name>
        <dbReference type="ChEBI" id="CHEBI:30413"/>
    </cofactor>
</comment>
<keyword evidence="5" id="KW-0560">Oxidoreductase</keyword>
<keyword evidence="4" id="KW-0479">Metal-binding</keyword>
<dbReference type="EMBL" id="JBHFEH010000001">
    <property type="protein sequence ID" value="KAL2059538.1"/>
    <property type="molecule type" value="Genomic_DNA"/>
</dbReference>
<dbReference type="InterPro" id="IPR002402">
    <property type="entry name" value="Cyt_P450_E_grp-II"/>
</dbReference>
<evidence type="ECO:0000313" key="9">
    <source>
        <dbReference type="Proteomes" id="UP001590951"/>
    </source>
</evidence>
<evidence type="ECO:0000256" key="5">
    <source>
        <dbReference type="ARBA" id="ARBA00023002"/>
    </source>
</evidence>
<comment type="caution">
    <text evidence="8">The sequence shown here is derived from an EMBL/GenBank/DDBJ whole genome shotgun (WGS) entry which is preliminary data.</text>
</comment>
<proteinExistence type="inferred from homology"/>
<dbReference type="SUPFAM" id="SSF48264">
    <property type="entry name" value="Cytochrome P450"/>
    <property type="match status" value="1"/>
</dbReference>
<dbReference type="PRINTS" id="PR00385">
    <property type="entry name" value="P450"/>
</dbReference>
<keyword evidence="7" id="KW-0503">Monooxygenase</keyword>
<gene>
    <name evidence="8" type="ORF">ABVK25_000831</name>
</gene>
<dbReference type="Pfam" id="PF00067">
    <property type="entry name" value="p450"/>
    <property type="match status" value="1"/>
</dbReference>
<dbReference type="InterPro" id="IPR047146">
    <property type="entry name" value="Cyt_P450_E_CYP52_fungi"/>
</dbReference>
<dbReference type="Proteomes" id="UP001590951">
    <property type="component" value="Unassembled WGS sequence"/>
</dbReference>
<evidence type="ECO:0000256" key="6">
    <source>
        <dbReference type="ARBA" id="ARBA00023004"/>
    </source>
</evidence>
<evidence type="ECO:0000256" key="4">
    <source>
        <dbReference type="ARBA" id="ARBA00022723"/>
    </source>
</evidence>